<gene>
    <name evidence="1" type="ORF">CO172_02790</name>
</gene>
<dbReference type="PROSITE" id="PS51257">
    <property type="entry name" value="PROKAR_LIPOPROTEIN"/>
    <property type="match status" value="1"/>
</dbReference>
<dbReference type="EMBL" id="PFWS01000043">
    <property type="protein sequence ID" value="PJA47198.1"/>
    <property type="molecule type" value="Genomic_DNA"/>
</dbReference>
<dbReference type="Gene3D" id="3.40.190.10">
    <property type="entry name" value="Periplasmic binding protein-like II"/>
    <property type="match status" value="1"/>
</dbReference>
<accession>A0A2M7XH40</accession>
<evidence type="ECO:0008006" key="3">
    <source>
        <dbReference type="Google" id="ProtNLM"/>
    </source>
</evidence>
<name>A0A2M7XH40_9BACT</name>
<organism evidence="1 2">
    <name type="scientific">Candidatus Uhrbacteria bacterium CG_4_9_14_3_um_filter_36_7</name>
    <dbReference type="NCBI Taxonomy" id="1975033"/>
    <lineage>
        <taxon>Bacteria</taxon>
        <taxon>Candidatus Uhriibacteriota</taxon>
    </lineage>
</organism>
<dbReference type="PANTHER" id="PTHR43649">
    <property type="entry name" value="ARABINOSE-BINDING PROTEIN-RELATED"/>
    <property type="match status" value="1"/>
</dbReference>
<protein>
    <recommendedName>
        <fullName evidence="3">ABC transporter substrate-binding protein</fullName>
    </recommendedName>
</protein>
<dbReference type="AlphaFoldDB" id="A0A2M7XH40"/>
<sequence length="447" mass="50306">MFLQRFGLWLLLLTIIFTTTGCGGPSAVEIEGNKPVKIKIWRTFDGPDTFEDIMMAYQKIHPNVSFDYKRLRIEEYENELIQALARGTGPDIFSLHNTWIFGYTDLIAPLPSTVSIPFTQIKGTIKKEKVTELQKRKTTSIQELKKNYVDVVSEDVVKNEKIYGLPLALDTLALYYNSELLNAAGIANPPQTWSAFQEAVKKITRLDIVGNILQSGAAIGTGKNIERASDLLSVLMLQSGTEITGSQGQAIFGTEQNGRTPGMDTMRFYTDFANPLKEVYTWNQEQPNSFDAFVSGKTAFFFGYAYHLPLLKTQAPKLDIRVTALPQIEGSRVVNFANYWVETVSKASPNQKWAWDFIEFATSKDRAKTYLEKSGKPTARRDLISSQIEEEYLSVFVNQILTAKSWYHGKNAPVAEQALIDLIDEILSGSPYQEAFSRAQNKINQTL</sequence>
<reference evidence="2" key="1">
    <citation type="submission" date="2017-09" db="EMBL/GenBank/DDBJ databases">
        <title>Depth-based differentiation of microbial function through sediment-hosted aquifers and enrichment of novel symbionts in the deep terrestrial subsurface.</title>
        <authorList>
            <person name="Probst A.J."/>
            <person name="Ladd B."/>
            <person name="Jarett J.K."/>
            <person name="Geller-Mcgrath D.E."/>
            <person name="Sieber C.M.K."/>
            <person name="Emerson J.B."/>
            <person name="Anantharaman K."/>
            <person name="Thomas B.C."/>
            <person name="Malmstrom R."/>
            <person name="Stieglmeier M."/>
            <person name="Klingl A."/>
            <person name="Woyke T."/>
            <person name="Ryan C.M."/>
            <person name="Banfield J.F."/>
        </authorList>
    </citation>
    <scope>NUCLEOTIDE SEQUENCE [LARGE SCALE GENOMIC DNA]</scope>
</reference>
<dbReference type="Pfam" id="PF01547">
    <property type="entry name" value="SBP_bac_1"/>
    <property type="match status" value="1"/>
</dbReference>
<dbReference type="Proteomes" id="UP000229749">
    <property type="component" value="Unassembled WGS sequence"/>
</dbReference>
<dbReference type="SUPFAM" id="SSF53850">
    <property type="entry name" value="Periplasmic binding protein-like II"/>
    <property type="match status" value="1"/>
</dbReference>
<evidence type="ECO:0000313" key="1">
    <source>
        <dbReference type="EMBL" id="PJA47198.1"/>
    </source>
</evidence>
<comment type="caution">
    <text evidence="1">The sequence shown here is derived from an EMBL/GenBank/DDBJ whole genome shotgun (WGS) entry which is preliminary data.</text>
</comment>
<proteinExistence type="predicted"/>
<dbReference type="PANTHER" id="PTHR43649:SF12">
    <property type="entry name" value="DIACETYLCHITOBIOSE BINDING PROTEIN DASA"/>
    <property type="match status" value="1"/>
</dbReference>
<dbReference type="InterPro" id="IPR006059">
    <property type="entry name" value="SBP"/>
</dbReference>
<evidence type="ECO:0000313" key="2">
    <source>
        <dbReference type="Proteomes" id="UP000229749"/>
    </source>
</evidence>
<dbReference type="InterPro" id="IPR050490">
    <property type="entry name" value="Bact_solute-bd_prot1"/>
</dbReference>